<feature type="domain" description="BTB" evidence="1">
    <location>
        <begin position="353"/>
        <end position="418"/>
    </location>
</feature>
<evidence type="ECO:0000259" key="2">
    <source>
        <dbReference type="PROSITE" id="PS50144"/>
    </source>
</evidence>
<sequence length="511" mass="59455">MSRFSEILSQTLRSPHFVVDDMDSSKWYLKVYARESKKKRKEYMGVYLCRKKDDSPEVIMNVKYEIAFIGKDGSVLVSKTLASNFEKGIGRGFPAFVKREEVFDTKRTIFMPKDTLTVRCKIWKNGESVLQNVRCFARTRLRIERRSFMWNLENFSALESEKKYSYLIKSVRGDELLLSIDLFVTGEVNSEEVVRFKMSLKHESIEFFTIRLSLVDVSGNKIFCNKKEFWLESDSENENENKSDSDCEIECEKDNEHESEEENEDANFSFPFTRQNLLANKKLFLPNDVLSLHWEWSFSRKYLVSHEIEEVQYGCSNIGTKTSDVYEGSNEKIHQLNSLTDKLNFFYNNKFLCDVQLRTSTTTFQAHKIILSAFSSTFENIFSKNVEDSDCVFLENMNDDTAKRMLHYIYTSSVENLTLDSAIDLYEAGYKYAILGLKNICLSFILPNLSTSNALEALLCAEELADGYFKSAVLQYIEKHGKEMENSDWRHLMNVNGKLAAEALYRLFYKN</sequence>
<dbReference type="InterPro" id="IPR002083">
    <property type="entry name" value="MATH/TRAF_dom"/>
</dbReference>
<dbReference type="CDD" id="cd00121">
    <property type="entry name" value="MATH"/>
    <property type="match status" value="1"/>
</dbReference>
<name>A0AAV2A8N2_9ARAC</name>
<gene>
    <name evidence="3" type="ORF">LARSCL_LOCUS10729</name>
</gene>
<reference evidence="3 4" key="1">
    <citation type="submission" date="2024-04" db="EMBL/GenBank/DDBJ databases">
        <authorList>
            <person name="Rising A."/>
            <person name="Reimegard J."/>
            <person name="Sonavane S."/>
            <person name="Akerstrom W."/>
            <person name="Nylinder S."/>
            <person name="Hedman E."/>
            <person name="Kallberg Y."/>
        </authorList>
    </citation>
    <scope>NUCLEOTIDE SEQUENCE [LARGE SCALE GENOMIC DNA]</scope>
</reference>
<dbReference type="Pfam" id="PF00651">
    <property type="entry name" value="BTB"/>
    <property type="match status" value="1"/>
</dbReference>
<proteinExistence type="predicted"/>
<dbReference type="Pfam" id="PF22486">
    <property type="entry name" value="MATH_2"/>
    <property type="match status" value="1"/>
</dbReference>
<dbReference type="SMART" id="SM00225">
    <property type="entry name" value="BTB"/>
    <property type="match status" value="1"/>
</dbReference>
<comment type="caution">
    <text evidence="3">The sequence shown here is derived from an EMBL/GenBank/DDBJ whole genome shotgun (WGS) entry which is preliminary data.</text>
</comment>
<evidence type="ECO:0000313" key="4">
    <source>
        <dbReference type="Proteomes" id="UP001497382"/>
    </source>
</evidence>
<protein>
    <recommendedName>
        <fullName evidence="5">Speckle-type POZ protein</fullName>
    </recommendedName>
</protein>
<dbReference type="InterPro" id="IPR000210">
    <property type="entry name" value="BTB/POZ_dom"/>
</dbReference>
<dbReference type="SUPFAM" id="SSF54695">
    <property type="entry name" value="POZ domain"/>
    <property type="match status" value="1"/>
</dbReference>
<dbReference type="Gene3D" id="1.25.40.420">
    <property type="match status" value="1"/>
</dbReference>
<feature type="domain" description="MATH" evidence="2">
    <location>
        <begin position="1"/>
        <end position="122"/>
    </location>
</feature>
<dbReference type="InterPro" id="IPR008974">
    <property type="entry name" value="TRAF-like"/>
</dbReference>
<dbReference type="Proteomes" id="UP001497382">
    <property type="component" value="Unassembled WGS sequence"/>
</dbReference>
<evidence type="ECO:0008006" key="5">
    <source>
        <dbReference type="Google" id="ProtNLM"/>
    </source>
</evidence>
<dbReference type="Gene3D" id="3.30.710.10">
    <property type="entry name" value="Potassium Channel Kv1.1, Chain A"/>
    <property type="match status" value="1"/>
</dbReference>
<accession>A0AAV2A8N2</accession>
<evidence type="ECO:0000313" key="3">
    <source>
        <dbReference type="EMBL" id="CAL1280037.1"/>
    </source>
</evidence>
<dbReference type="CDD" id="cd18186">
    <property type="entry name" value="BTB_POZ_ZBTB_KLHL-like"/>
    <property type="match status" value="1"/>
</dbReference>
<dbReference type="PANTHER" id="PTHR24413">
    <property type="entry name" value="SPECKLE-TYPE POZ PROTEIN"/>
    <property type="match status" value="1"/>
</dbReference>
<dbReference type="SUPFAM" id="SSF49599">
    <property type="entry name" value="TRAF domain-like"/>
    <property type="match status" value="1"/>
</dbReference>
<dbReference type="EMBL" id="CAXIEN010000127">
    <property type="protein sequence ID" value="CAL1280037.1"/>
    <property type="molecule type" value="Genomic_DNA"/>
</dbReference>
<organism evidence="3 4">
    <name type="scientific">Larinioides sclopetarius</name>
    <dbReference type="NCBI Taxonomy" id="280406"/>
    <lineage>
        <taxon>Eukaryota</taxon>
        <taxon>Metazoa</taxon>
        <taxon>Ecdysozoa</taxon>
        <taxon>Arthropoda</taxon>
        <taxon>Chelicerata</taxon>
        <taxon>Arachnida</taxon>
        <taxon>Araneae</taxon>
        <taxon>Araneomorphae</taxon>
        <taxon>Entelegynae</taxon>
        <taxon>Araneoidea</taxon>
        <taxon>Araneidae</taxon>
        <taxon>Larinioides</taxon>
    </lineage>
</organism>
<dbReference type="AlphaFoldDB" id="A0AAV2A8N2"/>
<dbReference type="PROSITE" id="PS50144">
    <property type="entry name" value="MATH"/>
    <property type="match status" value="1"/>
</dbReference>
<dbReference type="InterPro" id="IPR011333">
    <property type="entry name" value="SKP1/BTB/POZ_sf"/>
</dbReference>
<evidence type="ECO:0000259" key="1">
    <source>
        <dbReference type="PROSITE" id="PS50097"/>
    </source>
</evidence>
<dbReference type="GO" id="GO:0030163">
    <property type="term" value="P:protein catabolic process"/>
    <property type="evidence" value="ECO:0007669"/>
    <property type="project" value="UniProtKB-ARBA"/>
</dbReference>
<dbReference type="Gene3D" id="2.60.210.10">
    <property type="entry name" value="Apoptosis, Tumor Necrosis Factor Receptor Associated Protein 2, Chain A"/>
    <property type="match status" value="1"/>
</dbReference>
<keyword evidence="4" id="KW-1185">Reference proteome</keyword>
<dbReference type="PROSITE" id="PS50097">
    <property type="entry name" value="BTB"/>
    <property type="match status" value="1"/>
</dbReference>